<feature type="domain" description="Bacterial Ig" evidence="3">
    <location>
        <begin position="713"/>
        <end position="794"/>
    </location>
</feature>
<dbReference type="Pfam" id="PF20609">
    <property type="entry name" value="pAdhesive_17"/>
    <property type="match status" value="1"/>
</dbReference>
<dbReference type="InterPro" id="IPR041498">
    <property type="entry name" value="Big_6"/>
</dbReference>
<dbReference type="NCBIfam" id="NF033510">
    <property type="entry name" value="Ca_tandemer"/>
    <property type="match status" value="3"/>
</dbReference>
<evidence type="ECO:0000259" key="3">
    <source>
        <dbReference type="Pfam" id="PF17936"/>
    </source>
</evidence>
<name>A0A917FYV0_9BACI</name>
<proteinExistence type="predicted"/>
<dbReference type="InterPro" id="IPR046762">
    <property type="entry name" value="pAdhesive_17"/>
</dbReference>
<evidence type="ECO:0000313" key="5">
    <source>
        <dbReference type="EMBL" id="GGG14500.1"/>
    </source>
</evidence>
<dbReference type="Pfam" id="PF17936">
    <property type="entry name" value="Big_6"/>
    <property type="match status" value="5"/>
</dbReference>
<reference evidence="5" key="1">
    <citation type="journal article" date="2014" name="Int. J. Syst. Evol. Microbiol.">
        <title>Complete genome sequence of Corynebacterium casei LMG S-19264T (=DSM 44701T), isolated from a smear-ripened cheese.</title>
        <authorList>
            <consortium name="US DOE Joint Genome Institute (JGI-PGF)"/>
            <person name="Walter F."/>
            <person name="Albersmeier A."/>
            <person name="Kalinowski J."/>
            <person name="Ruckert C."/>
        </authorList>
    </citation>
    <scope>NUCLEOTIDE SEQUENCE</scope>
    <source>
        <strain evidence="5">CGMCC 1.15760</strain>
    </source>
</reference>
<evidence type="ECO:0000256" key="2">
    <source>
        <dbReference type="SAM" id="SignalP"/>
    </source>
</evidence>
<feature type="domain" description="Putative adhesive" evidence="4">
    <location>
        <begin position="45"/>
        <end position="349"/>
    </location>
</feature>
<feature type="region of interest" description="Disordered" evidence="1">
    <location>
        <begin position="431"/>
        <end position="470"/>
    </location>
</feature>
<keyword evidence="2" id="KW-0732">Signal</keyword>
<feature type="domain" description="Bacterial Ig" evidence="3">
    <location>
        <begin position="370"/>
        <end position="431"/>
    </location>
</feature>
<evidence type="ECO:0000259" key="4">
    <source>
        <dbReference type="Pfam" id="PF20609"/>
    </source>
</evidence>
<feature type="domain" description="Bacterial Ig" evidence="3">
    <location>
        <begin position="622"/>
        <end position="704"/>
    </location>
</feature>
<dbReference type="InterPro" id="IPR013783">
    <property type="entry name" value="Ig-like_fold"/>
</dbReference>
<feature type="region of interest" description="Disordered" evidence="1">
    <location>
        <begin position="746"/>
        <end position="803"/>
    </location>
</feature>
<feature type="compositionally biased region" description="Polar residues" evidence="1">
    <location>
        <begin position="603"/>
        <end position="614"/>
    </location>
</feature>
<accession>A0A917FYV0</accession>
<feature type="region of interest" description="Disordered" evidence="1">
    <location>
        <begin position="501"/>
        <end position="554"/>
    </location>
</feature>
<sequence length="1077" mass="111240">MVKYKSKWVTSMAASVLALSVVASPLAVVVGEDGKIKVTENQADAALLDIELLSDTKLTNDGGTTATHRFDLNQNGSQEVIFDIEGKALANASAVVSGKKTAVITVPEELAGHVQANGEASIDSSITLRINEVQGIQTVITTTNTLLDAVASIIDNKVVGHLVKINVKEVRDNLNLLENLSEFGQGQFKAPITVTPDGRIVKAELNGGLGPIIAQSINRVLTDLQAAVNAINVDITLVPDTPILGPLNPRTVVNGLIDTLFAPAKLAAKGAIEVAKGGLTVGGALVNQLADAAVLGDTRVKLPTKINGDVAYLKNNPSLDAQFAGSVVHGNVLDLDILSGADGKSTLYYKGDTTALQPTLTLDPVTGDSTTGYEVKGTTTPNTTVTIKDSTGKTVGTTTSGADGSFTIAVDGSVGQEVTLTVTAKNDYGEKQGTVTTPKDQAVAPSAPTDVATTGNSTDGYEVTGKTEPGATVNVYDKDNNKVGTGTADNNGNFTVTVPGTVGPEQDLTVKGENSAGEGDSTTTKTPKDQAVAPSAPTDVATTGNSTSGYTVTGKAEPGATVNIYDKDNNKVGTGTTHTDGTFTVQVPGSVGQEADLTVKAQNNAGEGNGTTTKTPKDQAVAPSAPTDVATTGNSTDGYEVKGKAEPGATVNVYDKDNNKVGTGTADNNGNFTVTVPGTVGGEQDLTVKAQNDAGEGDGATTKTPKDSDTTGPEAPTDLKVTGNPDDGYTVTGKTEPGAEVVITDANGTEVGTGTADGDGNFSIDVPGTVGPDKDLTVTPTDKDGNKGDSGHVKTPPAEATDTGEISINGIEEFNYVITGTAPKATKKVKLIVNGHSLVTADVAADGTFTFDRKYVYDKDGNKKVLGAGDVIRVEHFGAGGEKIVAAETVVTAANLEITVQDIQVDPRNFDMTTITGTAGPNVNRVLLNVNGHDLQVATVTAEGKYSFERKYVYDNAGNKKLFGAGDIVKISAYDSGKQHYFVETTVSEAEVAPIEILNVDADNGVITGTTDKSVTKVMLSLNGQNLSVYEVADGAFTINRKYFKVGNELRKLKAGDEITVRNYEKLKSGSATFIVK</sequence>
<keyword evidence="6" id="KW-1185">Reference proteome</keyword>
<reference evidence="5" key="2">
    <citation type="submission" date="2020-09" db="EMBL/GenBank/DDBJ databases">
        <authorList>
            <person name="Sun Q."/>
            <person name="Zhou Y."/>
        </authorList>
    </citation>
    <scope>NUCLEOTIDE SEQUENCE</scope>
    <source>
        <strain evidence="5">CGMCC 1.15760</strain>
    </source>
</reference>
<protein>
    <recommendedName>
        <fullName evidence="7">Bacterial Ig domain-containing protein</fullName>
    </recommendedName>
</protein>
<dbReference type="AlphaFoldDB" id="A0A917FYV0"/>
<evidence type="ECO:0000256" key="1">
    <source>
        <dbReference type="SAM" id="MobiDB-lite"/>
    </source>
</evidence>
<feature type="domain" description="Bacterial Ig" evidence="3">
    <location>
        <begin position="444"/>
        <end position="525"/>
    </location>
</feature>
<dbReference type="Proteomes" id="UP000616608">
    <property type="component" value="Unassembled WGS sequence"/>
</dbReference>
<feature type="compositionally biased region" description="Basic and acidic residues" evidence="1">
    <location>
        <begin position="772"/>
        <end position="792"/>
    </location>
</feature>
<dbReference type="Gene3D" id="2.60.40.10">
    <property type="entry name" value="Immunoglobulins"/>
    <property type="match status" value="5"/>
</dbReference>
<feature type="domain" description="Bacterial Ig" evidence="3">
    <location>
        <begin position="533"/>
        <end position="615"/>
    </location>
</feature>
<feature type="region of interest" description="Disordered" evidence="1">
    <location>
        <begin position="690"/>
        <end position="734"/>
    </location>
</feature>
<evidence type="ECO:0000313" key="6">
    <source>
        <dbReference type="Proteomes" id="UP000616608"/>
    </source>
</evidence>
<evidence type="ECO:0008006" key="7">
    <source>
        <dbReference type="Google" id="ProtNLM"/>
    </source>
</evidence>
<dbReference type="EMBL" id="BMJT01000002">
    <property type="protein sequence ID" value="GGG14500.1"/>
    <property type="molecule type" value="Genomic_DNA"/>
</dbReference>
<feature type="chain" id="PRO_5037687901" description="Bacterial Ig domain-containing protein" evidence="2">
    <location>
        <begin position="24"/>
        <end position="1077"/>
    </location>
</feature>
<gene>
    <name evidence="5" type="ORF">GCM10007425_05980</name>
</gene>
<feature type="region of interest" description="Disordered" evidence="1">
    <location>
        <begin position="603"/>
        <end position="638"/>
    </location>
</feature>
<feature type="compositionally biased region" description="Polar residues" evidence="1">
    <location>
        <begin position="540"/>
        <end position="551"/>
    </location>
</feature>
<dbReference type="RefSeq" id="WP_188613536.1">
    <property type="nucleotide sequence ID" value="NZ_BMJT01000002.1"/>
</dbReference>
<comment type="caution">
    <text evidence="5">The sequence shown here is derived from an EMBL/GenBank/DDBJ whole genome shotgun (WGS) entry which is preliminary data.</text>
</comment>
<organism evidence="5 6">
    <name type="scientific">Lysinibacillus alkalisoli</name>
    <dbReference type="NCBI Taxonomy" id="1911548"/>
    <lineage>
        <taxon>Bacteria</taxon>
        <taxon>Bacillati</taxon>
        <taxon>Bacillota</taxon>
        <taxon>Bacilli</taxon>
        <taxon>Bacillales</taxon>
        <taxon>Bacillaceae</taxon>
        <taxon>Lysinibacillus</taxon>
    </lineage>
</organism>
<feature type="signal peptide" evidence="2">
    <location>
        <begin position="1"/>
        <end position="23"/>
    </location>
</feature>